<accession>A0A7X6HDH1</accession>
<feature type="domain" description="Glycosyltransferase subfamily 4-like N-terminal" evidence="9">
    <location>
        <begin position="26"/>
        <end position="200"/>
    </location>
</feature>
<dbReference type="Gene3D" id="3.40.50.2000">
    <property type="entry name" value="Glycogen Phosphorylase B"/>
    <property type="match status" value="2"/>
</dbReference>
<evidence type="ECO:0000259" key="8">
    <source>
        <dbReference type="Pfam" id="PF00534"/>
    </source>
</evidence>
<comment type="catalytic activity">
    <reaction evidence="6">
        <text>1D-myo-inositol 3-phosphate + UDP-N-acetyl-alpha-D-glucosamine = 1D-myo-inositol 2-acetamido-2-deoxy-alpha-D-glucopyranoside 3-phosphate + UDP + H(+)</text>
        <dbReference type="Rhea" id="RHEA:26188"/>
        <dbReference type="ChEBI" id="CHEBI:15378"/>
        <dbReference type="ChEBI" id="CHEBI:57705"/>
        <dbReference type="ChEBI" id="CHEBI:58223"/>
        <dbReference type="ChEBI" id="CHEBI:58401"/>
        <dbReference type="ChEBI" id="CHEBI:58892"/>
        <dbReference type="EC" id="2.4.1.250"/>
    </reaction>
</comment>
<dbReference type="InterPro" id="IPR028098">
    <property type="entry name" value="Glyco_trans_4-like_N"/>
</dbReference>
<keyword evidence="3 10" id="KW-0808">Transferase</keyword>
<dbReference type="GO" id="GO:0046872">
    <property type="term" value="F:metal ion binding"/>
    <property type="evidence" value="ECO:0007669"/>
    <property type="project" value="UniProtKB-KW"/>
</dbReference>
<gene>
    <name evidence="10" type="primary">mshA</name>
    <name evidence="10" type="ORF">HGG74_05050</name>
</gene>
<keyword evidence="2 10" id="KW-0328">Glycosyltransferase</keyword>
<evidence type="ECO:0000256" key="5">
    <source>
        <dbReference type="ARBA" id="ARBA00022842"/>
    </source>
</evidence>
<evidence type="ECO:0000256" key="4">
    <source>
        <dbReference type="ARBA" id="ARBA00022723"/>
    </source>
</evidence>
<dbReference type="GO" id="GO:0102710">
    <property type="term" value="F:D-inositol-3-phosphate glycosyltransferase activity"/>
    <property type="evidence" value="ECO:0007669"/>
    <property type="project" value="UniProtKB-EC"/>
</dbReference>
<name>A0A7X6HDH1_9MICC</name>
<dbReference type="PANTHER" id="PTHR45947:SF3">
    <property type="entry name" value="SULFOQUINOVOSYL TRANSFERASE SQD2"/>
    <property type="match status" value="1"/>
</dbReference>
<dbReference type="InterPro" id="IPR001296">
    <property type="entry name" value="Glyco_trans_1"/>
</dbReference>
<keyword evidence="5" id="KW-0460">Magnesium</keyword>
<dbReference type="GO" id="GO:0010125">
    <property type="term" value="P:mycothiol biosynthetic process"/>
    <property type="evidence" value="ECO:0007669"/>
    <property type="project" value="UniProtKB-UniRule"/>
</dbReference>
<evidence type="ECO:0000256" key="6">
    <source>
        <dbReference type="ARBA" id="ARBA00048131"/>
    </source>
</evidence>
<keyword evidence="4" id="KW-0479">Metal-binding</keyword>
<evidence type="ECO:0000259" key="9">
    <source>
        <dbReference type="Pfam" id="PF13579"/>
    </source>
</evidence>
<proteinExistence type="inferred from homology"/>
<comment type="similarity">
    <text evidence="1">Belongs to the glycosyltransferase group 1 family. MshA subfamily.</text>
</comment>
<dbReference type="Pfam" id="PF00534">
    <property type="entry name" value="Glycos_transf_1"/>
    <property type="match status" value="1"/>
</dbReference>
<evidence type="ECO:0000256" key="3">
    <source>
        <dbReference type="ARBA" id="ARBA00022679"/>
    </source>
</evidence>
<dbReference type="Proteomes" id="UP000544090">
    <property type="component" value="Unassembled WGS sequence"/>
</dbReference>
<dbReference type="AlphaFoldDB" id="A0A7X6HDH1"/>
<evidence type="ECO:0000313" key="10">
    <source>
        <dbReference type="EMBL" id="NKX53916.1"/>
    </source>
</evidence>
<dbReference type="SUPFAM" id="SSF53756">
    <property type="entry name" value="UDP-Glycosyltransferase/glycogen phosphorylase"/>
    <property type="match status" value="1"/>
</dbReference>
<dbReference type="EC" id="2.4.1.250" evidence="7"/>
<dbReference type="Pfam" id="PF13579">
    <property type="entry name" value="Glyco_trans_4_4"/>
    <property type="match status" value="1"/>
</dbReference>
<evidence type="ECO:0000256" key="2">
    <source>
        <dbReference type="ARBA" id="ARBA00022676"/>
    </source>
</evidence>
<evidence type="ECO:0000256" key="7">
    <source>
        <dbReference type="NCBIfam" id="TIGR03449"/>
    </source>
</evidence>
<feature type="domain" description="Glycosyl transferase family 1" evidence="8">
    <location>
        <begin position="214"/>
        <end position="381"/>
    </location>
</feature>
<dbReference type="RefSeq" id="WP_168485264.1">
    <property type="nucleotide sequence ID" value="NZ_JAAZSQ010000003.1"/>
</dbReference>
<comment type="caution">
    <text evidence="10">The sequence shown here is derived from an EMBL/GenBank/DDBJ whole genome shotgun (WGS) entry which is preliminary data.</text>
</comment>
<reference evidence="10 11" key="1">
    <citation type="submission" date="2020-04" db="EMBL/GenBank/DDBJ databases">
        <title>Arthrobacter sp. nov.</title>
        <authorList>
            <person name="Liu S."/>
        </authorList>
    </citation>
    <scope>NUCLEOTIDE SEQUENCE [LARGE SCALE GENOMIC DNA]</scope>
    <source>
        <strain evidence="10 11">E918</strain>
    </source>
</reference>
<protein>
    <recommendedName>
        <fullName evidence="7">D-inositol-3-phosphate glycosyltransferase</fullName>
        <ecNumber evidence="7">2.4.1.250</ecNumber>
    </recommendedName>
</protein>
<dbReference type="PANTHER" id="PTHR45947">
    <property type="entry name" value="SULFOQUINOVOSYL TRANSFERASE SQD2"/>
    <property type="match status" value="1"/>
</dbReference>
<organism evidence="10 11">
    <name type="scientific">Arthrobacter mobilis</name>
    <dbReference type="NCBI Taxonomy" id="2724944"/>
    <lineage>
        <taxon>Bacteria</taxon>
        <taxon>Bacillati</taxon>
        <taxon>Actinomycetota</taxon>
        <taxon>Actinomycetes</taxon>
        <taxon>Micrococcales</taxon>
        <taxon>Micrococcaceae</taxon>
        <taxon>Arthrobacter</taxon>
    </lineage>
</organism>
<keyword evidence="11" id="KW-1185">Reference proteome</keyword>
<evidence type="ECO:0000313" key="11">
    <source>
        <dbReference type="Proteomes" id="UP000544090"/>
    </source>
</evidence>
<sequence>MRRLRRIAVLSLHTSPLAVPGGGDAGGMNVYVRSLCRELVAMGAEVDVFTRMTSRDQDQVEYPRPGARLIHLPGAPADEVPKEELPARLPELDRELRRFVSAEGGRYDVLHSHYWLSGTVGLALQQDWGIPLVHSMHTMAKVKNLHLLPGEAAEPRIRIQGEQQLTARAARLIANTPTEAAELTGLYGAAAGNIDVVPPGVDLKTFHPGGRSSARQTAGIAADEFHILFAGRIQILKGPQVLLAAAALLRQAHPRMKLRITVVGDASGATRLDLAPLIRQHGLTGTVRLSPPVPAVQLASWFRSADVVAVPSYSESFGLVALEAQACGTPVVATNVGGLPSAVSHGTTGLLVDGHGPDDWAAALGELYEYPQYRRRLGATAALHAATFGWEQTAALTAHSYQHAVDHFRPGRQIA</sequence>
<dbReference type="NCBIfam" id="TIGR03449">
    <property type="entry name" value="mycothiol_MshA"/>
    <property type="match status" value="1"/>
</dbReference>
<evidence type="ECO:0000256" key="1">
    <source>
        <dbReference type="ARBA" id="ARBA00008449"/>
    </source>
</evidence>
<dbReference type="InterPro" id="IPR017814">
    <property type="entry name" value="Mycothiol_biosynthesis_MshA"/>
</dbReference>
<dbReference type="GO" id="GO:0008375">
    <property type="term" value="F:acetylglucosaminyltransferase activity"/>
    <property type="evidence" value="ECO:0007669"/>
    <property type="project" value="InterPro"/>
</dbReference>
<dbReference type="EMBL" id="JAAZSQ010000003">
    <property type="protein sequence ID" value="NKX53916.1"/>
    <property type="molecule type" value="Genomic_DNA"/>
</dbReference>
<dbReference type="InterPro" id="IPR050194">
    <property type="entry name" value="Glycosyltransferase_grp1"/>
</dbReference>